<feature type="transmembrane region" description="Helical" evidence="1">
    <location>
        <begin position="105"/>
        <end position="134"/>
    </location>
</feature>
<sequence>MRQARIPSIIYNKARLCIALSIVIHTISLFVEGWYWPWQRNAAFGVFAVGGLVLCIYDQYMYAIGGVGFAVCALFDLFAVLRWITDDDNIVEGDDSFDGSSEGTTALWYALPPLLGAITMGLGAIFSFTAVFFWEDGDCTAMPHEGKTVELGLAPIAAHPGAPPRAYYPQSPHPV</sequence>
<dbReference type="AlphaFoldDB" id="D7FYM8"/>
<feature type="transmembrane region" description="Helical" evidence="1">
    <location>
        <begin position="42"/>
        <end position="60"/>
    </location>
</feature>
<dbReference type="OrthoDB" id="10299062at2759"/>
<feature type="transmembrane region" description="Helical" evidence="1">
    <location>
        <begin position="67"/>
        <end position="85"/>
    </location>
</feature>
<gene>
    <name evidence="2" type="ORF">Esi_0348_0005</name>
</gene>
<keyword evidence="1" id="KW-0472">Membrane</keyword>
<evidence type="ECO:0000313" key="2">
    <source>
        <dbReference type="EMBL" id="CBJ32570.1"/>
    </source>
</evidence>
<organism evidence="2 3">
    <name type="scientific">Ectocarpus siliculosus</name>
    <name type="common">Brown alga</name>
    <name type="synonym">Conferva siliculosa</name>
    <dbReference type="NCBI Taxonomy" id="2880"/>
    <lineage>
        <taxon>Eukaryota</taxon>
        <taxon>Sar</taxon>
        <taxon>Stramenopiles</taxon>
        <taxon>Ochrophyta</taxon>
        <taxon>PX clade</taxon>
        <taxon>Phaeophyceae</taxon>
        <taxon>Ectocarpales</taxon>
        <taxon>Ectocarpaceae</taxon>
        <taxon>Ectocarpus</taxon>
    </lineage>
</organism>
<dbReference type="InParanoid" id="D7FYM8"/>
<dbReference type="EMBL" id="FN649760">
    <property type="protein sequence ID" value="CBJ32570.1"/>
    <property type="molecule type" value="Genomic_DNA"/>
</dbReference>
<evidence type="ECO:0000256" key="1">
    <source>
        <dbReference type="SAM" id="Phobius"/>
    </source>
</evidence>
<reference evidence="2 3" key="1">
    <citation type="journal article" date="2010" name="Nature">
        <title>The Ectocarpus genome and the independent evolution of multicellularity in brown algae.</title>
        <authorList>
            <person name="Cock J.M."/>
            <person name="Sterck L."/>
            <person name="Rouze P."/>
            <person name="Scornet D."/>
            <person name="Allen A.E."/>
            <person name="Amoutzias G."/>
            <person name="Anthouard V."/>
            <person name="Artiguenave F."/>
            <person name="Aury J.M."/>
            <person name="Badger J.H."/>
            <person name="Beszteri B."/>
            <person name="Billiau K."/>
            <person name="Bonnet E."/>
            <person name="Bothwell J.H."/>
            <person name="Bowler C."/>
            <person name="Boyen C."/>
            <person name="Brownlee C."/>
            <person name="Carrano C.J."/>
            <person name="Charrier B."/>
            <person name="Cho G.Y."/>
            <person name="Coelho S.M."/>
            <person name="Collen J."/>
            <person name="Corre E."/>
            <person name="Da Silva C."/>
            <person name="Delage L."/>
            <person name="Delaroque N."/>
            <person name="Dittami S.M."/>
            <person name="Doulbeau S."/>
            <person name="Elias M."/>
            <person name="Farnham G."/>
            <person name="Gachon C.M."/>
            <person name="Gschloessl B."/>
            <person name="Heesch S."/>
            <person name="Jabbari K."/>
            <person name="Jubin C."/>
            <person name="Kawai H."/>
            <person name="Kimura K."/>
            <person name="Kloareg B."/>
            <person name="Kupper F.C."/>
            <person name="Lang D."/>
            <person name="Le Bail A."/>
            <person name="Leblanc C."/>
            <person name="Lerouge P."/>
            <person name="Lohr M."/>
            <person name="Lopez P.J."/>
            <person name="Martens C."/>
            <person name="Maumus F."/>
            <person name="Michel G."/>
            <person name="Miranda-Saavedra D."/>
            <person name="Morales J."/>
            <person name="Moreau H."/>
            <person name="Motomura T."/>
            <person name="Nagasato C."/>
            <person name="Napoli C.A."/>
            <person name="Nelson D.R."/>
            <person name="Nyvall-Collen P."/>
            <person name="Peters A.F."/>
            <person name="Pommier C."/>
            <person name="Potin P."/>
            <person name="Poulain J."/>
            <person name="Quesneville H."/>
            <person name="Read B."/>
            <person name="Rensing S.A."/>
            <person name="Ritter A."/>
            <person name="Rousvoal S."/>
            <person name="Samanta M."/>
            <person name="Samson G."/>
            <person name="Schroeder D.C."/>
            <person name="Segurens B."/>
            <person name="Strittmatter M."/>
            <person name="Tonon T."/>
            <person name="Tregear J.W."/>
            <person name="Valentin K."/>
            <person name="von Dassow P."/>
            <person name="Yamagishi T."/>
            <person name="Van de Peer Y."/>
            <person name="Wincker P."/>
        </authorList>
    </citation>
    <scope>NUCLEOTIDE SEQUENCE [LARGE SCALE GENOMIC DNA]</scope>
    <source>
        <strain evidence="3">Ec32 / CCAP1310/4</strain>
    </source>
</reference>
<evidence type="ECO:0008006" key="4">
    <source>
        <dbReference type="Google" id="ProtNLM"/>
    </source>
</evidence>
<dbReference type="Proteomes" id="UP000002630">
    <property type="component" value="Unassembled WGS sequence"/>
</dbReference>
<keyword evidence="1" id="KW-1133">Transmembrane helix</keyword>
<name>D7FYM8_ECTSI</name>
<feature type="transmembrane region" description="Helical" evidence="1">
    <location>
        <begin position="16"/>
        <end position="36"/>
    </location>
</feature>
<protein>
    <recommendedName>
        <fullName evidence="4">Transmembrane protein</fullName>
    </recommendedName>
</protein>
<proteinExistence type="predicted"/>
<accession>D7FYM8</accession>
<keyword evidence="1" id="KW-0812">Transmembrane</keyword>
<keyword evidence="3" id="KW-1185">Reference proteome</keyword>
<evidence type="ECO:0000313" key="3">
    <source>
        <dbReference type="Proteomes" id="UP000002630"/>
    </source>
</evidence>